<dbReference type="EMBL" id="HG792017">
    <property type="protein sequence ID" value="CDM34647.1"/>
    <property type="molecule type" value="Genomic_DNA"/>
</dbReference>
<gene>
    <name evidence="1" type="ORF">PROQFM164_S03g001371</name>
</gene>
<dbReference type="OMA" id="SIRWVIN"/>
<keyword evidence="2" id="KW-1185">Reference proteome</keyword>
<dbReference type="OrthoDB" id="2103397at2759"/>
<reference evidence="1" key="1">
    <citation type="journal article" date="2014" name="Nat. Commun.">
        <title>Multiple recent horizontal transfers of a large genomic region in cheese making fungi.</title>
        <authorList>
            <person name="Cheeseman K."/>
            <person name="Ropars J."/>
            <person name="Renault P."/>
            <person name="Dupont J."/>
            <person name="Gouzy J."/>
            <person name="Branca A."/>
            <person name="Abraham A.L."/>
            <person name="Ceppi M."/>
            <person name="Conseiller E."/>
            <person name="Debuchy R."/>
            <person name="Malagnac F."/>
            <person name="Goarin A."/>
            <person name="Silar P."/>
            <person name="Lacoste S."/>
            <person name="Sallet E."/>
            <person name="Bensimon A."/>
            <person name="Giraud T."/>
            <person name="Brygoo Y."/>
        </authorList>
    </citation>
    <scope>NUCLEOTIDE SEQUENCE [LARGE SCALE GENOMIC DNA]</scope>
    <source>
        <strain evidence="1">FM164</strain>
    </source>
</reference>
<proteinExistence type="predicted"/>
<evidence type="ECO:0000313" key="1">
    <source>
        <dbReference type="EMBL" id="CDM34647.1"/>
    </source>
</evidence>
<accession>W6QYM3</accession>
<dbReference type="Proteomes" id="UP000030686">
    <property type="component" value="Unassembled WGS sequence"/>
</dbReference>
<evidence type="ECO:0000313" key="2">
    <source>
        <dbReference type="Proteomes" id="UP000030686"/>
    </source>
</evidence>
<name>W6QYM3_PENRF</name>
<dbReference type="AlphaFoldDB" id="W6QYM3"/>
<sequence>MSTKASASKPHLFDRLILATKAFLDRNVDERQLRETVHDISEANLPYKIVPLSSLTRKEILKAFNLKVDTRDNELENVMPMPIPKHLGVRRIIDALLLEAHGIVSKDLPYGQFLNVQTERAYQFGPVRLKGKRVYLGARLDYGIWYEEDETLCLNVLIVEAKRSDIELGATQALGYMATIHNERKKSSKRDATVYGMTSVSSSAKAPFYARLLVVSRDFLDRKITKHHFGEKVEEIDSAAKSHKTVPKNARK</sequence>
<organism evidence="1 2">
    <name type="scientific">Penicillium roqueforti (strain FM164)</name>
    <dbReference type="NCBI Taxonomy" id="1365484"/>
    <lineage>
        <taxon>Eukaryota</taxon>
        <taxon>Fungi</taxon>
        <taxon>Dikarya</taxon>
        <taxon>Ascomycota</taxon>
        <taxon>Pezizomycotina</taxon>
        <taxon>Eurotiomycetes</taxon>
        <taxon>Eurotiomycetidae</taxon>
        <taxon>Eurotiales</taxon>
        <taxon>Aspergillaceae</taxon>
        <taxon>Penicillium</taxon>
    </lineage>
</organism>
<protein>
    <submittedName>
        <fullName evidence="1">Genomic scaffold, ProqFM164S03</fullName>
    </submittedName>
</protein>